<feature type="transmembrane region" description="Helical" evidence="1">
    <location>
        <begin position="68"/>
        <end position="87"/>
    </location>
</feature>
<accession>A0A1B0AZC3</accession>
<evidence type="ECO:0000256" key="1">
    <source>
        <dbReference type="SAM" id="Phobius"/>
    </source>
</evidence>
<dbReference type="EMBL" id="JXJN01006237">
    <property type="status" value="NOT_ANNOTATED_CDS"/>
    <property type="molecule type" value="Genomic_DNA"/>
</dbReference>
<dbReference type="Proteomes" id="UP000092460">
    <property type="component" value="Unassembled WGS sequence"/>
</dbReference>
<keyword evidence="1" id="KW-0472">Membrane</keyword>
<protein>
    <submittedName>
        <fullName evidence="2">Uncharacterized protein</fullName>
    </submittedName>
</protein>
<keyword evidence="3" id="KW-1185">Reference proteome</keyword>
<keyword evidence="1" id="KW-1133">Transmembrane helix</keyword>
<keyword evidence="1" id="KW-0812">Transmembrane</keyword>
<organism evidence="2 3">
    <name type="scientific">Glossina palpalis gambiensis</name>
    <dbReference type="NCBI Taxonomy" id="67801"/>
    <lineage>
        <taxon>Eukaryota</taxon>
        <taxon>Metazoa</taxon>
        <taxon>Ecdysozoa</taxon>
        <taxon>Arthropoda</taxon>
        <taxon>Hexapoda</taxon>
        <taxon>Insecta</taxon>
        <taxon>Pterygota</taxon>
        <taxon>Neoptera</taxon>
        <taxon>Endopterygota</taxon>
        <taxon>Diptera</taxon>
        <taxon>Brachycera</taxon>
        <taxon>Muscomorpha</taxon>
        <taxon>Hippoboscoidea</taxon>
        <taxon>Glossinidae</taxon>
        <taxon>Glossina</taxon>
    </lineage>
</organism>
<dbReference type="EnsemblMetazoa" id="GPPI013725-RA">
    <property type="protein sequence ID" value="GPPI013725-PA"/>
    <property type="gene ID" value="GPPI013725"/>
</dbReference>
<evidence type="ECO:0000313" key="3">
    <source>
        <dbReference type="Proteomes" id="UP000092460"/>
    </source>
</evidence>
<dbReference type="AlphaFoldDB" id="A0A1B0AZC3"/>
<name>A0A1B0AZC3_9MUSC</name>
<sequence>MISMLRICIGFAENILSNFSSSYDDRADNLSGTSQAKTNGSAVGLLLSKGEVDRNMNAGLRFADFKQYVVNGGLLIFASLLKISFLLSKAKLLLNVPNKVLLRREHI</sequence>
<reference evidence="3" key="1">
    <citation type="submission" date="2015-01" db="EMBL/GenBank/DDBJ databases">
        <authorList>
            <person name="Aksoy S."/>
            <person name="Warren W."/>
            <person name="Wilson R.K."/>
        </authorList>
    </citation>
    <scope>NUCLEOTIDE SEQUENCE [LARGE SCALE GENOMIC DNA]</scope>
    <source>
        <strain evidence="3">IAEA</strain>
    </source>
</reference>
<proteinExistence type="predicted"/>
<reference evidence="2" key="2">
    <citation type="submission" date="2020-05" db="UniProtKB">
        <authorList>
            <consortium name="EnsemblMetazoa"/>
        </authorList>
    </citation>
    <scope>IDENTIFICATION</scope>
    <source>
        <strain evidence="2">IAEA</strain>
    </source>
</reference>
<evidence type="ECO:0000313" key="2">
    <source>
        <dbReference type="EnsemblMetazoa" id="GPPI013725-PA"/>
    </source>
</evidence>
<dbReference type="VEuPathDB" id="VectorBase:GPPI013725"/>